<protein>
    <submittedName>
        <fullName evidence="1">Uncharacterized protein</fullName>
    </submittedName>
</protein>
<name>A0ACB8BUF9_9AGAM</name>
<proteinExistence type="predicted"/>
<evidence type="ECO:0000313" key="1">
    <source>
        <dbReference type="EMBL" id="KAH7929082.1"/>
    </source>
</evidence>
<dbReference type="Proteomes" id="UP000790709">
    <property type="component" value="Unassembled WGS sequence"/>
</dbReference>
<evidence type="ECO:0000313" key="2">
    <source>
        <dbReference type="Proteomes" id="UP000790709"/>
    </source>
</evidence>
<organism evidence="1 2">
    <name type="scientific">Leucogyrophana mollusca</name>
    <dbReference type="NCBI Taxonomy" id="85980"/>
    <lineage>
        <taxon>Eukaryota</taxon>
        <taxon>Fungi</taxon>
        <taxon>Dikarya</taxon>
        <taxon>Basidiomycota</taxon>
        <taxon>Agaricomycotina</taxon>
        <taxon>Agaricomycetes</taxon>
        <taxon>Agaricomycetidae</taxon>
        <taxon>Boletales</taxon>
        <taxon>Boletales incertae sedis</taxon>
        <taxon>Leucogyrophana</taxon>
    </lineage>
</organism>
<sequence>MSAVRRNDRRTTRSALASPYARPAKPKPTSNPPQKKKSLWSFTGLLNYLNPLRFGGNGGSDRREHRDRSDSPSSDDDAQDHSDRDDAAAPSVYQAQRILLQGNTEPELALPPDHELVVGRFQNTANPQGESHNHAPRTPARPSLPFPLNTPSPQNATAPHTPQSASLARNLEPVTRFLAEKAGQPLNEFEAAGIVDYIQKNVHGADKPEPFRFSSSTPSRDPSPNYGFGSPGSSEQQANGVSAQTPRKTLSRNPNGVYRWQGAGSARPRNRYQSPGFGQRPQYSRIKISPPPTPQTDTKRRRVGEEAESSTSQKATVSSPSKPHAASNSSQTPAQPAAEPAVNGKNAIPPPATPKPNGVSTPRFRTPGLPVKPTAPAVPSPLRQAWKQSDSPPQPMTIPPRPTKAANFMTELIKEVTPPKRADVSNPYQTASPVKPPQKKPVAKKPRATRRDKEKEKEKEPEMTAQAIIEATVPKGSKRSRPPAEMEKSFHSAPGLDAPKNPNSLPADLPSINGVTESSRVDRPSKVEKPAEEDESPTKKRKTTQNALSARSPPRPVQVEEIDDDDMPMNGYTRPSEIIEPSDESARFSSRRSAVTPPPPAPVPKPPAFGVKSSAPREPSKLRYSVQLDKAELPPVEPPAPSSPRPAPAALPINTASQLVQKKPVSNPKDDALAMDVDLLPKYTFALPQQPSYPAGSSHVYARKQAATMPPSSLPTFTFTNSKPSSTTNGFNWTAAGVKAPTASSGGTWTCGTCMLTNSDEAKEKCTVCEAPRPGAAPASAKPSGMAAPGEQLGQKPKPAPAPVQAFNWSAAGIKQPSKLGGESWTCSTCMLSNPASATDKCTVCDTPR</sequence>
<comment type="caution">
    <text evidence="1">The sequence shown here is derived from an EMBL/GenBank/DDBJ whole genome shotgun (WGS) entry which is preliminary data.</text>
</comment>
<accession>A0ACB8BUF9</accession>
<dbReference type="EMBL" id="MU266345">
    <property type="protein sequence ID" value="KAH7929082.1"/>
    <property type="molecule type" value="Genomic_DNA"/>
</dbReference>
<reference evidence="1" key="1">
    <citation type="journal article" date="2021" name="New Phytol.">
        <title>Evolutionary innovations through gain and loss of genes in the ectomycorrhizal Boletales.</title>
        <authorList>
            <person name="Wu G."/>
            <person name="Miyauchi S."/>
            <person name="Morin E."/>
            <person name="Kuo A."/>
            <person name="Drula E."/>
            <person name="Varga T."/>
            <person name="Kohler A."/>
            <person name="Feng B."/>
            <person name="Cao Y."/>
            <person name="Lipzen A."/>
            <person name="Daum C."/>
            <person name="Hundley H."/>
            <person name="Pangilinan J."/>
            <person name="Johnson J."/>
            <person name="Barry K."/>
            <person name="LaButti K."/>
            <person name="Ng V."/>
            <person name="Ahrendt S."/>
            <person name="Min B."/>
            <person name="Choi I.G."/>
            <person name="Park H."/>
            <person name="Plett J.M."/>
            <person name="Magnuson J."/>
            <person name="Spatafora J.W."/>
            <person name="Nagy L.G."/>
            <person name="Henrissat B."/>
            <person name="Grigoriev I.V."/>
            <person name="Yang Z.L."/>
            <person name="Xu J."/>
            <person name="Martin F.M."/>
        </authorList>
    </citation>
    <scope>NUCLEOTIDE SEQUENCE</scope>
    <source>
        <strain evidence="1">KUC20120723A-06</strain>
    </source>
</reference>
<gene>
    <name evidence="1" type="ORF">BV22DRAFT_1081682</name>
</gene>
<keyword evidence="2" id="KW-1185">Reference proteome</keyword>